<name>A0ABM9ASN8_9BACT</name>
<proteinExistence type="inferred from homology"/>
<evidence type="ECO:0000256" key="6">
    <source>
        <dbReference type="RuleBase" id="RU003376"/>
    </source>
</evidence>
<evidence type="ECO:0000256" key="3">
    <source>
        <dbReference type="ARBA" id="ARBA00022692"/>
    </source>
</evidence>
<dbReference type="EMBL" id="CAKLPY010000002">
    <property type="protein sequence ID" value="CAH0997014.1"/>
    <property type="molecule type" value="Genomic_DNA"/>
</dbReference>
<keyword evidence="4 7" id="KW-1133">Transmembrane helix</keyword>
<dbReference type="Pfam" id="PF00510">
    <property type="entry name" value="COX3"/>
    <property type="match status" value="1"/>
</dbReference>
<dbReference type="PANTHER" id="PTHR11403:SF10">
    <property type="entry name" value="CYTOCHROME C OXIDASE"/>
    <property type="match status" value="1"/>
</dbReference>
<evidence type="ECO:0000259" key="8">
    <source>
        <dbReference type="PROSITE" id="PS50253"/>
    </source>
</evidence>
<dbReference type="EC" id="1.9.3.1" evidence="9"/>
<comment type="subcellular location">
    <subcellularLocation>
        <location evidence="6">Cell membrane</location>
        <topology evidence="6">Multi-pass membrane protein</topology>
    </subcellularLocation>
    <subcellularLocation>
        <location evidence="1">Membrane</location>
        <topology evidence="1">Multi-pass membrane protein</topology>
    </subcellularLocation>
</comment>
<accession>A0ABM9ASN8</accession>
<dbReference type="InterPro" id="IPR013833">
    <property type="entry name" value="Cyt_c_oxidase_su3_a-hlx"/>
</dbReference>
<dbReference type="InterPro" id="IPR024791">
    <property type="entry name" value="Cyt_c/ubiquinol_Oxase_su3"/>
</dbReference>
<reference evidence="9" key="1">
    <citation type="submission" date="2021-12" db="EMBL/GenBank/DDBJ databases">
        <authorList>
            <person name="Rodrigo-Torres L."/>
            <person name="Arahal R. D."/>
            <person name="Lucena T."/>
        </authorList>
    </citation>
    <scope>NUCLEOTIDE SEQUENCE</scope>
    <source>
        <strain evidence="9">CECT 8858</strain>
    </source>
</reference>
<comment type="caution">
    <text evidence="9">The sequence shown here is derived from an EMBL/GenBank/DDBJ whole genome shotgun (WGS) entry which is preliminary data.</text>
</comment>
<feature type="transmembrane region" description="Helical" evidence="7">
    <location>
        <begin position="30"/>
        <end position="52"/>
    </location>
</feature>
<evidence type="ECO:0000256" key="7">
    <source>
        <dbReference type="SAM" id="Phobius"/>
    </source>
</evidence>
<evidence type="ECO:0000256" key="1">
    <source>
        <dbReference type="ARBA" id="ARBA00004141"/>
    </source>
</evidence>
<dbReference type="Proteomes" id="UP000837932">
    <property type="component" value="Unassembled WGS sequence"/>
</dbReference>
<feature type="domain" description="Heme-copper oxidase subunit III family profile" evidence="8">
    <location>
        <begin position="1"/>
        <end position="201"/>
    </location>
</feature>
<dbReference type="RefSeq" id="WP_238807557.1">
    <property type="nucleotide sequence ID" value="NZ_CAKLPY010000002.1"/>
</dbReference>
<dbReference type="PROSITE" id="PS50253">
    <property type="entry name" value="COX3"/>
    <property type="match status" value="1"/>
</dbReference>
<keyword evidence="9" id="KW-0560">Oxidoreductase</keyword>
<organism evidence="9 10">
    <name type="scientific">Emticicia aquatica</name>
    <dbReference type="NCBI Taxonomy" id="1681835"/>
    <lineage>
        <taxon>Bacteria</taxon>
        <taxon>Pseudomonadati</taxon>
        <taxon>Bacteroidota</taxon>
        <taxon>Cytophagia</taxon>
        <taxon>Cytophagales</taxon>
        <taxon>Leadbetterellaceae</taxon>
        <taxon>Emticicia</taxon>
    </lineage>
</organism>
<evidence type="ECO:0000256" key="5">
    <source>
        <dbReference type="ARBA" id="ARBA00023136"/>
    </source>
</evidence>
<gene>
    <name evidence="9" type="primary">ctaE</name>
    <name evidence="9" type="ORF">EMA8858_03151</name>
</gene>
<keyword evidence="5 7" id="KW-0472">Membrane</keyword>
<evidence type="ECO:0000313" key="10">
    <source>
        <dbReference type="Proteomes" id="UP000837932"/>
    </source>
</evidence>
<protein>
    <submittedName>
        <fullName evidence="9">Cytochrome c oxidase subunit 3</fullName>
        <ecNumber evidence="9">1.9.3.1</ecNumber>
    </submittedName>
</protein>
<dbReference type="InterPro" id="IPR000298">
    <property type="entry name" value="Cyt_c_oxidase-like_su3"/>
</dbReference>
<keyword evidence="3 6" id="KW-0812">Transmembrane</keyword>
<evidence type="ECO:0000256" key="2">
    <source>
        <dbReference type="ARBA" id="ARBA00010581"/>
    </source>
</evidence>
<feature type="transmembrane region" description="Helical" evidence="7">
    <location>
        <begin position="99"/>
        <end position="117"/>
    </location>
</feature>
<feature type="transmembrane region" description="Helical" evidence="7">
    <location>
        <begin position="67"/>
        <end position="87"/>
    </location>
</feature>
<dbReference type="Gene3D" id="1.20.120.80">
    <property type="entry name" value="Cytochrome c oxidase, subunit III, four-helix bundle"/>
    <property type="match status" value="1"/>
</dbReference>
<evidence type="ECO:0000313" key="9">
    <source>
        <dbReference type="EMBL" id="CAH0997014.1"/>
    </source>
</evidence>
<sequence length="201" mass="23003">MSNKNIKGETVVNVGVQEAQPVLSVNKWKFIIWLFIITVVMLFASQTSAYLVRRAEGNWAEFTIPTIFWFSTLVLIVSSVSMHFSLIAAKSNNIGKLKIYVAITSFFGLVFLLMQYLGWQDLQNQGIYLKGNPSGSFFYIFTGLHMVHLALGLGILFATFIMAFRLKIDSENTILVEVCATAWHFLDILWLYLFVFLLYFR</sequence>
<keyword evidence="10" id="KW-1185">Reference proteome</keyword>
<evidence type="ECO:0000256" key="4">
    <source>
        <dbReference type="ARBA" id="ARBA00022989"/>
    </source>
</evidence>
<dbReference type="PANTHER" id="PTHR11403">
    <property type="entry name" value="CYTOCHROME C OXIDASE SUBUNIT III"/>
    <property type="match status" value="1"/>
</dbReference>
<feature type="transmembrane region" description="Helical" evidence="7">
    <location>
        <begin position="174"/>
        <end position="200"/>
    </location>
</feature>
<comment type="similarity">
    <text evidence="2 6">Belongs to the cytochrome c oxidase subunit 3 family.</text>
</comment>
<feature type="transmembrane region" description="Helical" evidence="7">
    <location>
        <begin position="137"/>
        <end position="162"/>
    </location>
</feature>
<dbReference type="InterPro" id="IPR035973">
    <property type="entry name" value="Cyt_c_oxidase_su3-like_sf"/>
</dbReference>
<dbReference type="SUPFAM" id="SSF81452">
    <property type="entry name" value="Cytochrome c oxidase subunit III-like"/>
    <property type="match status" value="1"/>
</dbReference>
<dbReference type="GO" id="GO:0016491">
    <property type="term" value="F:oxidoreductase activity"/>
    <property type="evidence" value="ECO:0007669"/>
    <property type="project" value="UniProtKB-KW"/>
</dbReference>